<dbReference type="Pfam" id="PF12401">
    <property type="entry name" value="FhaA_N"/>
    <property type="match status" value="1"/>
</dbReference>
<dbReference type="InterPro" id="IPR022128">
    <property type="entry name" value="FhaA_N"/>
</dbReference>
<dbReference type="EMBL" id="JBHTCF010000010">
    <property type="protein sequence ID" value="MFC7307269.1"/>
    <property type="molecule type" value="Genomic_DNA"/>
</dbReference>
<sequence>MGPCGSGGRGQRSTMGIFRDVERVMERWGAVLWARLWPPRHRQAEVVAILRRRCDDTALILDRERVLVPNAFVIELPPAVHEQLTAEERQLRRQLSVQLRRHAAERGYVFAGPVAVDLRPSREKAVGRFRIHSRIAPAVRR</sequence>
<dbReference type="RefSeq" id="WP_381833961.1">
    <property type="nucleotide sequence ID" value="NZ_JBHTCF010000010.1"/>
</dbReference>
<proteinExistence type="predicted"/>
<keyword evidence="3" id="KW-1185">Reference proteome</keyword>
<protein>
    <submittedName>
        <fullName evidence="2">FhaA domain-containing protein</fullName>
    </submittedName>
</protein>
<dbReference type="InterPro" id="IPR042287">
    <property type="entry name" value="FhaA_N_sf"/>
</dbReference>
<dbReference type="Proteomes" id="UP001596523">
    <property type="component" value="Unassembled WGS sequence"/>
</dbReference>
<gene>
    <name evidence="2" type="ORF">ACFQVC_23975</name>
</gene>
<dbReference type="Gene3D" id="3.30.2320.60">
    <property type="entry name" value="FhaA, phosphopeptide-binding domain (DUF3662)"/>
    <property type="match status" value="1"/>
</dbReference>
<evidence type="ECO:0000313" key="2">
    <source>
        <dbReference type="EMBL" id="MFC7307269.1"/>
    </source>
</evidence>
<organism evidence="2 3">
    <name type="scientific">Streptomyces monticola</name>
    <dbReference type="NCBI Taxonomy" id="2666263"/>
    <lineage>
        <taxon>Bacteria</taxon>
        <taxon>Bacillati</taxon>
        <taxon>Actinomycetota</taxon>
        <taxon>Actinomycetes</taxon>
        <taxon>Kitasatosporales</taxon>
        <taxon>Streptomycetaceae</taxon>
        <taxon>Streptomyces</taxon>
    </lineage>
</organism>
<reference evidence="3" key="1">
    <citation type="journal article" date="2019" name="Int. J. Syst. Evol. Microbiol.">
        <title>The Global Catalogue of Microorganisms (GCM) 10K type strain sequencing project: providing services to taxonomists for standard genome sequencing and annotation.</title>
        <authorList>
            <consortium name="The Broad Institute Genomics Platform"/>
            <consortium name="The Broad Institute Genome Sequencing Center for Infectious Disease"/>
            <person name="Wu L."/>
            <person name="Ma J."/>
        </authorList>
    </citation>
    <scope>NUCLEOTIDE SEQUENCE [LARGE SCALE GENOMIC DNA]</scope>
    <source>
        <strain evidence="3">SYNS20</strain>
    </source>
</reference>
<feature type="domain" description="FhaA N-terminal" evidence="1">
    <location>
        <begin position="18"/>
        <end position="131"/>
    </location>
</feature>
<evidence type="ECO:0000259" key="1">
    <source>
        <dbReference type="Pfam" id="PF12401"/>
    </source>
</evidence>
<accession>A0ABW2JM96</accession>
<evidence type="ECO:0000313" key="3">
    <source>
        <dbReference type="Proteomes" id="UP001596523"/>
    </source>
</evidence>
<name>A0ABW2JM96_9ACTN</name>
<comment type="caution">
    <text evidence="2">The sequence shown here is derived from an EMBL/GenBank/DDBJ whole genome shotgun (WGS) entry which is preliminary data.</text>
</comment>